<sequence length="54" mass="5846">MNQKGRGRQIRKKSLLTPSVLLVFSACKSTLTGGQATNPLLFSFLPSFLPPSPN</sequence>
<evidence type="ECO:0000313" key="2">
    <source>
        <dbReference type="Proteomes" id="UP000184063"/>
    </source>
</evidence>
<reference evidence="2" key="1">
    <citation type="journal article" date="2017" name="Genome Biol.">
        <title>Comparative genomics reveals high biological diversity and specific adaptations in the industrially and medically important fungal genus Aspergillus.</title>
        <authorList>
            <person name="de Vries R.P."/>
            <person name="Riley R."/>
            <person name="Wiebenga A."/>
            <person name="Aguilar-Osorio G."/>
            <person name="Amillis S."/>
            <person name="Uchima C.A."/>
            <person name="Anderluh G."/>
            <person name="Asadollahi M."/>
            <person name="Askin M."/>
            <person name="Barry K."/>
            <person name="Battaglia E."/>
            <person name="Bayram O."/>
            <person name="Benocci T."/>
            <person name="Braus-Stromeyer S.A."/>
            <person name="Caldana C."/>
            <person name="Canovas D."/>
            <person name="Cerqueira G.C."/>
            <person name="Chen F."/>
            <person name="Chen W."/>
            <person name="Choi C."/>
            <person name="Clum A."/>
            <person name="Dos Santos R.A."/>
            <person name="Damasio A.R."/>
            <person name="Diallinas G."/>
            <person name="Emri T."/>
            <person name="Fekete E."/>
            <person name="Flipphi M."/>
            <person name="Freyberg S."/>
            <person name="Gallo A."/>
            <person name="Gournas C."/>
            <person name="Habgood R."/>
            <person name="Hainaut M."/>
            <person name="Harispe M.L."/>
            <person name="Henrissat B."/>
            <person name="Hilden K.S."/>
            <person name="Hope R."/>
            <person name="Hossain A."/>
            <person name="Karabika E."/>
            <person name="Karaffa L."/>
            <person name="Karanyi Z."/>
            <person name="Krasevec N."/>
            <person name="Kuo A."/>
            <person name="Kusch H."/>
            <person name="LaButti K."/>
            <person name="Lagendijk E.L."/>
            <person name="Lapidus A."/>
            <person name="Levasseur A."/>
            <person name="Lindquist E."/>
            <person name="Lipzen A."/>
            <person name="Logrieco A.F."/>
            <person name="MacCabe A."/>
            <person name="Maekelae M.R."/>
            <person name="Malavazi I."/>
            <person name="Melin P."/>
            <person name="Meyer V."/>
            <person name="Mielnichuk N."/>
            <person name="Miskei M."/>
            <person name="Molnar A.P."/>
            <person name="Mule G."/>
            <person name="Ngan C.Y."/>
            <person name="Orejas M."/>
            <person name="Orosz E."/>
            <person name="Ouedraogo J.P."/>
            <person name="Overkamp K.M."/>
            <person name="Park H.-S."/>
            <person name="Perrone G."/>
            <person name="Piumi F."/>
            <person name="Punt P.J."/>
            <person name="Ram A.F."/>
            <person name="Ramon A."/>
            <person name="Rauscher S."/>
            <person name="Record E."/>
            <person name="Riano-Pachon D.M."/>
            <person name="Robert V."/>
            <person name="Roehrig J."/>
            <person name="Ruller R."/>
            <person name="Salamov A."/>
            <person name="Salih N.S."/>
            <person name="Samson R.A."/>
            <person name="Sandor E."/>
            <person name="Sanguinetti M."/>
            <person name="Schuetze T."/>
            <person name="Sepcic K."/>
            <person name="Shelest E."/>
            <person name="Sherlock G."/>
            <person name="Sophianopoulou V."/>
            <person name="Squina F.M."/>
            <person name="Sun H."/>
            <person name="Susca A."/>
            <person name="Todd R.B."/>
            <person name="Tsang A."/>
            <person name="Unkles S.E."/>
            <person name="van de Wiele N."/>
            <person name="van Rossen-Uffink D."/>
            <person name="Oliveira J.V."/>
            <person name="Vesth T.C."/>
            <person name="Visser J."/>
            <person name="Yu J.-H."/>
            <person name="Zhou M."/>
            <person name="Andersen M.R."/>
            <person name="Archer D.B."/>
            <person name="Baker S.E."/>
            <person name="Benoit I."/>
            <person name="Brakhage A.A."/>
            <person name="Braus G.H."/>
            <person name="Fischer R."/>
            <person name="Frisvad J.C."/>
            <person name="Goldman G.H."/>
            <person name="Houbraken J."/>
            <person name="Oakley B."/>
            <person name="Pocsi I."/>
            <person name="Scazzocchio C."/>
            <person name="Seiboth B."/>
            <person name="vanKuyk P.A."/>
            <person name="Wortman J."/>
            <person name="Dyer P.S."/>
            <person name="Grigoriev I.V."/>
        </authorList>
    </citation>
    <scope>NUCLEOTIDE SEQUENCE [LARGE SCALE GENOMIC DNA]</scope>
    <source>
        <strain evidence="2">CBS 106.47</strain>
    </source>
</reference>
<dbReference type="Proteomes" id="UP000184063">
    <property type="component" value="Unassembled WGS sequence"/>
</dbReference>
<evidence type="ECO:0000313" key="1">
    <source>
        <dbReference type="EMBL" id="OJZ87119.1"/>
    </source>
</evidence>
<proteinExistence type="predicted"/>
<gene>
    <name evidence="1" type="ORF">ASPFODRAFT_44742</name>
</gene>
<protein>
    <submittedName>
        <fullName evidence="1">Uncharacterized protein</fullName>
    </submittedName>
</protein>
<dbReference type="AlphaFoldDB" id="A0A1M3TJY3"/>
<dbReference type="PROSITE" id="PS51257">
    <property type="entry name" value="PROKAR_LIPOPROTEIN"/>
    <property type="match status" value="1"/>
</dbReference>
<organism evidence="1 2">
    <name type="scientific">Aspergillus luchuensis (strain CBS 106.47)</name>
    <dbReference type="NCBI Taxonomy" id="1137211"/>
    <lineage>
        <taxon>Eukaryota</taxon>
        <taxon>Fungi</taxon>
        <taxon>Dikarya</taxon>
        <taxon>Ascomycota</taxon>
        <taxon>Pezizomycotina</taxon>
        <taxon>Eurotiomycetes</taxon>
        <taxon>Eurotiomycetidae</taxon>
        <taxon>Eurotiales</taxon>
        <taxon>Aspergillaceae</taxon>
        <taxon>Aspergillus</taxon>
        <taxon>Aspergillus subgen. Circumdati</taxon>
    </lineage>
</organism>
<dbReference type="EMBL" id="KV878240">
    <property type="protein sequence ID" value="OJZ87119.1"/>
    <property type="molecule type" value="Genomic_DNA"/>
</dbReference>
<accession>A0A1M3TJY3</accession>
<dbReference type="VEuPathDB" id="FungiDB:ASPFODRAFT_44742"/>
<name>A0A1M3TJY3_ASPLC</name>